<evidence type="ECO:0000313" key="4">
    <source>
        <dbReference type="Proteomes" id="UP000199331"/>
    </source>
</evidence>
<dbReference type="InterPro" id="IPR003788">
    <property type="entry name" value="NDUFAF7"/>
</dbReference>
<dbReference type="InterPro" id="IPR029063">
    <property type="entry name" value="SAM-dependent_MTases_sf"/>
</dbReference>
<proteinExistence type="predicted"/>
<keyword evidence="2" id="KW-0808">Transferase</keyword>
<dbReference type="PANTHER" id="PTHR12049">
    <property type="entry name" value="PROTEIN ARGININE METHYLTRANSFERASE NDUFAF7, MITOCHONDRIAL"/>
    <property type="match status" value="1"/>
</dbReference>
<dbReference type="PANTHER" id="PTHR12049:SF7">
    <property type="entry name" value="PROTEIN ARGININE METHYLTRANSFERASE NDUFAF7, MITOCHONDRIAL"/>
    <property type="match status" value="1"/>
</dbReference>
<dbReference type="Gene3D" id="3.40.50.12710">
    <property type="match status" value="1"/>
</dbReference>
<reference evidence="4" key="1">
    <citation type="submission" date="2016-10" db="EMBL/GenBank/DDBJ databases">
        <authorList>
            <person name="Varghese N."/>
            <person name="Submissions S."/>
        </authorList>
    </citation>
    <scope>NUCLEOTIDE SEQUENCE [LARGE SCALE GENOMIC DNA]</scope>
    <source>
        <strain evidence="4">CGMCC 1.7715</strain>
    </source>
</reference>
<dbReference type="SUPFAM" id="SSF53335">
    <property type="entry name" value="S-adenosyl-L-methionine-dependent methyltransferases"/>
    <property type="match status" value="1"/>
</dbReference>
<dbReference type="Proteomes" id="UP000199331">
    <property type="component" value="Unassembled WGS sequence"/>
</dbReference>
<keyword evidence="3" id="KW-0830">Ubiquinone</keyword>
<sequence length="351" mass="37523">MTAEREDTDLAARFRRLIERHGPMPVSRYMGESNARYYTSRDPLGAAGDFTTAPEISQMFGEMIGLWLTDLWVRAGRPECAYVELGPGRGTLAADALRAMASQGLKPAIHLVEGSKALRDVQAGALGDAVFHDTIDTLPDDLPLLVVGNEFLDALPIRQLVMTEKGWRERMVALDEDAFVFAAGPSPMDDAVPDAMKDQPVGTVIETCPAAAALTDALAERLARQGGAALLIDYGHLAARTGETLQAIKAHRKVGVFDAPGDMDLTAHVDFAVLAEIASAQGMTHASTMQGQWLMALGMGARAQALVDKSPESAAQIAQAFERLTGGEEMGDLFKVFAMTPPDWPQGAGFG</sequence>
<keyword evidence="4" id="KW-1185">Reference proteome</keyword>
<organism evidence="3 4">
    <name type="scientific">Qipengyuania nanhaisediminis</name>
    <dbReference type="NCBI Taxonomy" id="604088"/>
    <lineage>
        <taxon>Bacteria</taxon>
        <taxon>Pseudomonadati</taxon>
        <taxon>Pseudomonadota</taxon>
        <taxon>Alphaproteobacteria</taxon>
        <taxon>Sphingomonadales</taxon>
        <taxon>Erythrobacteraceae</taxon>
        <taxon>Qipengyuania</taxon>
    </lineage>
</organism>
<dbReference type="STRING" id="604088.SAMN04488060_0299"/>
<dbReference type="InterPro" id="IPR038375">
    <property type="entry name" value="NDUFAF7_sf"/>
</dbReference>
<dbReference type="AlphaFoldDB" id="A0A1I5KJS8"/>
<evidence type="ECO:0000256" key="1">
    <source>
        <dbReference type="ARBA" id="ARBA00022603"/>
    </source>
</evidence>
<evidence type="ECO:0000256" key="2">
    <source>
        <dbReference type="ARBA" id="ARBA00022679"/>
    </source>
</evidence>
<dbReference type="Pfam" id="PF02636">
    <property type="entry name" value="Methyltransf_28"/>
    <property type="match status" value="1"/>
</dbReference>
<accession>A0A1I5KJS8</accession>
<dbReference type="GO" id="GO:0035243">
    <property type="term" value="F:protein-arginine omega-N symmetric methyltransferase activity"/>
    <property type="evidence" value="ECO:0007669"/>
    <property type="project" value="TreeGrafter"/>
</dbReference>
<name>A0A1I5KJS8_9SPHN</name>
<protein>
    <submittedName>
        <fullName evidence="3">NADH dehydrogenase [ubiquinone] 1 alpha subcomplex assembly factor 7</fullName>
    </submittedName>
</protein>
<dbReference type="GO" id="GO:0032259">
    <property type="term" value="P:methylation"/>
    <property type="evidence" value="ECO:0007669"/>
    <property type="project" value="UniProtKB-KW"/>
</dbReference>
<evidence type="ECO:0000313" key="3">
    <source>
        <dbReference type="EMBL" id="SFO85278.1"/>
    </source>
</evidence>
<keyword evidence="1" id="KW-0489">Methyltransferase</keyword>
<gene>
    <name evidence="3" type="ORF">SAMN04488060_0299</name>
</gene>
<dbReference type="RefSeq" id="WP_245755719.1">
    <property type="nucleotide sequence ID" value="NZ_FOWZ01000001.1"/>
</dbReference>
<dbReference type="EMBL" id="FOWZ01000001">
    <property type="protein sequence ID" value="SFO85278.1"/>
    <property type="molecule type" value="Genomic_DNA"/>
</dbReference>